<dbReference type="SMART" id="SM00091">
    <property type="entry name" value="PAS"/>
    <property type="match status" value="3"/>
</dbReference>
<organism evidence="6">
    <name type="scientific">mine drainage metagenome</name>
    <dbReference type="NCBI Taxonomy" id="410659"/>
    <lineage>
        <taxon>unclassified sequences</taxon>
        <taxon>metagenomes</taxon>
        <taxon>ecological metagenomes</taxon>
    </lineage>
</organism>
<comment type="caution">
    <text evidence="6">The sequence shown here is derived from an EMBL/GenBank/DDBJ whole genome shotgun (WGS) entry which is preliminary data.</text>
</comment>
<feature type="domain" description="PAC" evidence="3">
    <location>
        <begin position="495"/>
        <end position="549"/>
    </location>
</feature>
<evidence type="ECO:0000259" key="5">
    <source>
        <dbReference type="PROSITE" id="PS50887"/>
    </source>
</evidence>
<dbReference type="EMBL" id="MLJW01000112">
    <property type="protein sequence ID" value="OIQ98905.1"/>
    <property type="molecule type" value="Genomic_DNA"/>
</dbReference>
<proteinExistence type="predicted"/>
<evidence type="ECO:0000259" key="3">
    <source>
        <dbReference type="PROSITE" id="PS50113"/>
    </source>
</evidence>
<dbReference type="InterPro" id="IPR011006">
    <property type="entry name" value="CheY-like_superfamily"/>
</dbReference>
<dbReference type="CDD" id="cd01949">
    <property type="entry name" value="GGDEF"/>
    <property type="match status" value="1"/>
</dbReference>
<dbReference type="PANTHER" id="PTHR44757">
    <property type="entry name" value="DIGUANYLATE CYCLASE DGCP"/>
    <property type="match status" value="1"/>
</dbReference>
<dbReference type="NCBIfam" id="TIGR00254">
    <property type="entry name" value="GGDEF"/>
    <property type="match status" value="1"/>
</dbReference>
<dbReference type="AlphaFoldDB" id="A0A1J5RT96"/>
<dbReference type="InterPro" id="IPR000160">
    <property type="entry name" value="GGDEF_dom"/>
</dbReference>
<feature type="domain" description="PAS" evidence="2">
    <location>
        <begin position="178"/>
        <end position="250"/>
    </location>
</feature>
<dbReference type="SUPFAM" id="SSF55073">
    <property type="entry name" value="Nucleotide cyclase"/>
    <property type="match status" value="1"/>
</dbReference>
<dbReference type="Pfam" id="PF13426">
    <property type="entry name" value="PAS_9"/>
    <property type="match status" value="2"/>
</dbReference>
<dbReference type="Pfam" id="PF08447">
    <property type="entry name" value="PAS_3"/>
    <property type="match status" value="1"/>
</dbReference>
<dbReference type="SUPFAM" id="SSF141868">
    <property type="entry name" value="EAL domain-like"/>
    <property type="match status" value="1"/>
</dbReference>
<dbReference type="CDD" id="cd01948">
    <property type="entry name" value="EAL"/>
    <property type="match status" value="1"/>
</dbReference>
<dbReference type="InterPro" id="IPR001610">
    <property type="entry name" value="PAC"/>
</dbReference>
<feature type="domain" description="PAS" evidence="2">
    <location>
        <begin position="424"/>
        <end position="470"/>
    </location>
</feature>
<dbReference type="SUPFAM" id="SSF55785">
    <property type="entry name" value="PYP-like sensor domain (PAS domain)"/>
    <property type="match status" value="3"/>
</dbReference>
<accession>A0A1J5RT96</accession>
<dbReference type="InterPro" id="IPR013655">
    <property type="entry name" value="PAS_fold_3"/>
</dbReference>
<dbReference type="InterPro" id="IPR000700">
    <property type="entry name" value="PAS-assoc_C"/>
</dbReference>
<dbReference type="PROSITE" id="PS50113">
    <property type="entry name" value="PAC"/>
    <property type="match status" value="3"/>
</dbReference>
<dbReference type="SMART" id="SM00052">
    <property type="entry name" value="EAL"/>
    <property type="match status" value="1"/>
</dbReference>
<dbReference type="Pfam" id="PF00563">
    <property type="entry name" value="EAL"/>
    <property type="match status" value="1"/>
</dbReference>
<feature type="domain" description="GGDEF" evidence="5">
    <location>
        <begin position="581"/>
        <end position="720"/>
    </location>
</feature>
<name>A0A1J5RT96_9ZZZZ</name>
<dbReference type="Gene3D" id="3.30.70.270">
    <property type="match status" value="1"/>
</dbReference>
<gene>
    <name evidence="6" type="primary">gmr_103</name>
    <name evidence="6" type="ORF">GALL_190000</name>
</gene>
<dbReference type="Pfam" id="PF00990">
    <property type="entry name" value="GGDEF"/>
    <property type="match status" value="1"/>
</dbReference>
<dbReference type="PANTHER" id="PTHR44757:SF2">
    <property type="entry name" value="BIOFILM ARCHITECTURE MAINTENANCE PROTEIN MBAA"/>
    <property type="match status" value="1"/>
</dbReference>
<feature type="domain" description="EAL" evidence="4">
    <location>
        <begin position="729"/>
        <end position="981"/>
    </location>
</feature>
<keyword evidence="6" id="KW-0378">Hydrolase</keyword>
<dbReference type="PROSITE" id="PS50112">
    <property type="entry name" value="PAS"/>
    <property type="match status" value="3"/>
</dbReference>
<dbReference type="NCBIfam" id="TIGR00229">
    <property type="entry name" value="sensory_box"/>
    <property type="match status" value="3"/>
</dbReference>
<dbReference type="InterPro" id="IPR000014">
    <property type="entry name" value="PAS"/>
</dbReference>
<evidence type="ECO:0000313" key="6">
    <source>
        <dbReference type="EMBL" id="OIQ98905.1"/>
    </source>
</evidence>
<dbReference type="InterPro" id="IPR029787">
    <property type="entry name" value="Nucleotide_cyclase"/>
</dbReference>
<dbReference type="Gene3D" id="3.40.50.2300">
    <property type="match status" value="1"/>
</dbReference>
<feature type="domain" description="PAS" evidence="2">
    <location>
        <begin position="301"/>
        <end position="353"/>
    </location>
</feature>
<dbReference type="EC" id="3.1.4.52" evidence="6"/>
<dbReference type="PROSITE" id="PS50887">
    <property type="entry name" value="GGDEF"/>
    <property type="match status" value="1"/>
</dbReference>
<feature type="domain" description="PAC" evidence="3">
    <location>
        <begin position="375"/>
        <end position="427"/>
    </location>
</feature>
<protein>
    <submittedName>
        <fullName evidence="6">Cyclic di-GMP phosphodiesterase Gmr</fullName>
        <ecNumber evidence="6">3.1.4.52</ecNumber>
    </submittedName>
</protein>
<sequence length="982" mass="109714">MNSPLKILVIEDSVSDYLLLERFLRQQDFAADFTRVYSKTDLDAALPEKWDIVLSDYSVPGMDFHTTLQQIHAQWPDLPVIIVSGSLTEEMAADLLRQGPTDFLLKGHLARLPAAIRHALEEANERTARRAAEAALWRSQESALEEQRKARLASLNLMEDAIAAREQAEKANAALLESESKYRLVSDNASDFIFWLGTDERFIYVSPACEQIFGHAPEAFLSDPEMMIKLLHPDDREAYRQHLADSTHADNADLEFRFLGTDGELRWLSHKCQPMYDESGKHIGRWGSNRDITVRKQAEAQRDLFSDALRQSAHPLLLADAEFHITYVNPAFSNLFGYPLADVAGRHVSLIVPATGKYTSERDEIIVHLRKSGNWSGEVDRLASDGSLIPTVATIASIQGEGGKHTGYVASYLDLRPLREKESTLRKLSLAVEQSPENIYITDLNGNIEYVNESFVRKTGYGLNEIIGRNPRILHSGKTPRSTYEDLWKNLLAGNTWQGEFYNKSKDGSEYIEHAIISPIRQPDGRITHYVSVQEDITEKKRAEAEINRLAFYDTLTGLPNRSLLLERMAQTLAMTRRFSHHSAMISFNIDRFKTINDAGGQTLGDALLKAVSERLIASLREGDVVARISGDEFGILLTDLSPQHHTAAHLALHISEKIHSGLQEPLQIGAEHLSLTACLGIALFPENDEDQPLDILRRANTALHHAKTRGRGQTAFFEGALDEIAKQRFDIERELHQAILADELRVFLQPQVDAAGSIVGAEALVRWQHPQRGLVPPGAFIPIAEESNLIVEIGNWVFAKVCSLLAREDMVALPIRIAVNISPRHFRQPDFIDQIKRGLAGTGADPTHLTLEVTEGLVIDNINDVIAKMTELSEMGIHFSMDDFGTGYSSLSYLKRLPIHELKIDKSFIQDLTIDPEDDALVETILAVARLMHVRVVAEGVETAEQAAFLNLRGQVIHQGYLFGKPELAETVIAKITGRNS</sequence>
<feature type="domain" description="PAC" evidence="3">
    <location>
        <begin position="252"/>
        <end position="304"/>
    </location>
</feature>
<dbReference type="InterPro" id="IPR001789">
    <property type="entry name" value="Sig_transdc_resp-reg_receiver"/>
</dbReference>
<dbReference type="InterPro" id="IPR052155">
    <property type="entry name" value="Biofilm_reg_signaling"/>
</dbReference>
<dbReference type="GO" id="GO:0071111">
    <property type="term" value="F:cyclic-guanylate-specific phosphodiesterase activity"/>
    <property type="evidence" value="ECO:0007669"/>
    <property type="project" value="UniProtKB-EC"/>
</dbReference>
<evidence type="ECO:0000259" key="2">
    <source>
        <dbReference type="PROSITE" id="PS50112"/>
    </source>
</evidence>
<dbReference type="InterPro" id="IPR043128">
    <property type="entry name" value="Rev_trsase/Diguanyl_cyclase"/>
</dbReference>
<feature type="domain" description="Response regulatory" evidence="1">
    <location>
        <begin position="6"/>
        <end position="121"/>
    </location>
</feature>
<dbReference type="PROSITE" id="PS50883">
    <property type="entry name" value="EAL"/>
    <property type="match status" value="1"/>
</dbReference>
<dbReference type="GO" id="GO:0000160">
    <property type="term" value="P:phosphorelay signal transduction system"/>
    <property type="evidence" value="ECO:0007669"/>
    <property type="project" value="InterPro"/>
</dbReference>
<dbReference type="InterPro" id="IPR035965">
    <property type="entry name" value="PAS-like_dom_sf"/>
</dbReference>
<dbReference type="SMART" id="SM00448">
    <property type="entry name" value="REC"/>
    <property type="match status" value="1"/>
</dbReference>
<dbReference type="SMART" id="SM00267">
    <property type="entry name" value="GGDEF"/>
    <property type="match status" value="1"/>
</dbReference>
<dbReference type="SMART" id="SM00086">
    <property type="entry name" value="PAC"/>
    <property type="match status" value="3"/>
</dbReference>
<dbReference type="CDD" id="cd00130">
    <property type="entry name" value="PAS"/>
    <property type="match status" value="3"/>
</dbReference>
<dbReference type="Pfam" id="PF00072">
    <property type="entry name" value="Response_reg"/>
    <property type="match status" value="1"/>
</dbReference>
<evidence type="ECO:0000259" key="1">
    <source>
        <dbReference type="PROSITE" id="PS50110"/>
    </source>
</evidence>
<dbReference type="Gene3D" id="3.20.20.450">
    <property type="entry name" value="EAL domain"/>
    <property type="match status" value="1"/>
</dbReference>
<evidence type="ECO:0000259" key="4">
    <source>
        <dbReference type="PROSITE" id="PS50883"/>
    </source>
</evidence>
<reference evidence="6" key="1">
    <citation type="submission" date="2016-10" db="EMBL/GenBank/DDBJ databases">
        <title>Sequence of Gallionella enrichment culture.</title>
        <authorList>
            <person name="Poehlein A."/>
            <person name="Muehling M."/>
            <person name="Daniel R."/>
        </authorList>
    </citation>
    <scope>NUCLEOTIDE SEQUENCE</scope>
</reference>
<dbReference type="InterPro" id="IPR001633">
    <property type="entry name" value="EAL_dom"/>
</dbReference>
<dbReference type="PROSITE" id="PS50110">
    <property type="entry name" value="RESPONSE_REGULATORY"/>
    <property type="match status" value="1"/>
</dbReference>
<dbReference type="InterPro" id="IPR035919">
    <property type="entry name" value="EAL_sf"/>
</dbReference>
<dbReference type="Gene3D" id="3.30.450.20">
    <property type="entry name" value="PAS domain"/>
    <property type="match status" value="3"/>
</dbReference>
<dbReference type="SUPFAM" id="SSF52172">
    <property type="entry name" value="CheY-like"/>
    <property type="match status" value="1"/>
</dbReference>
<dbReference type="CDD" id="cd00156">
    <property type="entry name" value="REC"/>
    <property type="match status" value="1"/>
</dbReference>